<comment type="catalytic activity">
    <reaction evidence="5 6">
        <text>octanoyl-[ACP] + L-lysyl-[protein] = N(6)-octanoyl-L-lysyl-[protein] + holo-[ACP] + H(+)</text>
        <dbReference type="Rhea" id="RHEA:17665"/>
        <dbReference type="Rhea" id="RHEA-COMP:9636"/>
        <dbReference type="Rhea" id="RHEA-COMP:9685"/>
        <dbReference type="Rhea" id="RHEA-COMP:9752"/>
        <dbReference type="Rhea" id="RHEA-COMP:9928"/>
        <dbReference type="ChEBI" id="CHEBI:15378"/>
        <dbReference type="ChEBI" id="CHEBI:29969"/>
        <dbReference type="ChEBI" id="CHEBI:64479"/>
        <dbReference type="ChEBI" id="CHEBI:78463"/>
        <dbReference type="ChEBI" id="CHEBI:78809"/>
        <dbReference type="EC" id="2.3.1.181"/>
    </reaction>
</comment>
<feature type="binding site" evidence="5 8">
    <location>
        <begin position="72"/>
        <end position="79"/>
    </location>
    <ligand>
        <name>substrate</name>
    </ligand>
</feature>
<evidence type="ECO:0000256" key="2">
    <source>
        <dbReference type="ARBA" id="ARBA00022679"/>
    </source>
</evidence>
<feature type="binding site" evidence="5 8">
    <location>
        <begin position="157"/>
        <end position="159"/>
    </location>
    <ligand>
        <name>substrate</name>
    </ligand>
</feature>
<evidence type="ECO:0000256" key="5">
    <source>
        <dbReference type="HAMAP-Rule" id="MF_00013"/>
    </source>
</evidence>
<dbReference type="EC" id="2.3.1.181" evidence="5 6"/>
<dbReference type="InterPro" id="IPR045864">
    <property type="entry name" value="aa-tRNA-synth_II/BPL/LPL"/>
</dbReference>
<comment type="pathway">
    <text evidence="1 5 6">Protein modification; protein lipoylation via endogenous pathway; protein N(6)-(lipoyl)lysine from octanoyl-[acyl-carrier-protein]: step 1/2.</text>
</comment>
<dbReference type="UniPathway" id="UPA00538">
    <property type="reaction ID" value="UER00592"/>
</dbReference>
<comment type="miscellaneous">
    <text evidence="5">In the reaction, the free carboxyl group of octanoic acid is attached via an amide linkage to the epsilon-amino group of a specific lysine residue of lipoyl domains of lipoate-dependent enzymes.</text>
</comment>
<protein>
    <recommendedName>
        <fullName evidence="5 6">Octanoyltransferase</fullName>
        <ecNumber evidence="5 6">2.3.1.181</ecNumber>
    </recommendedName>
    <alternativeName>
        <fullName evidence="5">Lipoate-protein ligase B</fullName>
    </alternativeName>
    <alternativeName>
        <fullName evidence="5">Lipoyl/octanoyl transferase</fullName>
    </alternativeName>
    <alternativeName>
        <fullName evidence="5">Octanoyl-[acyl-carrier-protein]-protein N-octanoyltransferase</fullName>
    </alternativeName>
</protein>
<feature type="binding site" evidence="5 8">
    <location>
        <begin position="144"/>
        <end position="146"/>
    </location>
    <ligand>
        <name>substrate</name>
    </ligand>
</feature>
<comment type="similarity">
    <text evidence="5 6">Belongs to the LipB family.</text>
</comment>
<dbReference type="InterPro" id="IPR000544">
    <property type="entry name" value="Octanoyltransferase"/>
</dbReference>
<keyword evidence="12" id="KW-1185">Reference proteome</keyword>
<organism evidence="11 12">
    <name type="scientific">Brevibacterium yomogidense</name>
    <dbReference type="NCBI Taxonomy" id="946573"/>
    <lineage>
        <taxon>Bacteria</taxon>
        <taxon>Bacillati</taxon>
        <taxon>Actinomycetota</taxon>
        <taxon>Actinomycetes</taxon>
        <taxon>Micrococcales</taxon>
        <taxon>Brevibacteriaceae</taxon>
        <taxon>Brevibacterium</taxon>
    </lineage>
</organism>
<dbReference type="GO" id="GO:0005737">
    <property type="term" value="C:cytoplasm"/>
    <property type="evidence" value="ECO:0007669"/>
    <property type="project" value="UniProtKB-SubCell"/>
</dbReference>
<dbReference type="PROSITE" id="PS01313">
    <property type="entry name" value="LIPB"/>
    <property type="match status" value="1"/>
</dbReference>
<dbReference type="RefSeq" id="WP_087006445.1">
    <property type="nucleotide sequence ID" value="NZ_FWFF01000010.1"/>
</dbReference>
<gene>
    <name evidence="5" type="primary">lipB</name>
    <name evidence="11" type="ORF">FM105_06400</name>
</gene>
<name>A0A1X6XDZ1_9MICO</name>
<dbReference type="Proteomes" id="UP000196581">
    <property type="component" value="Unassembled WGS sequence"/>
</dbReference>
<evidence type="ECO:0000256" key="6">
    <source>
        <dbReference type="PIRNR" id="PIRNR016262"/>
    </source>
</evidence>
<dbReference type="PIRSF" id="PIRSF016262">
    <property type="entry name" value="LPLase"/>
    <property type="match status" value="1"/>
</dbReference>
<comment type="subcellular location">
    <subcellularLocation>
        <location evidence="5">Cytoplasm</location>
    </subcellularLocation>
</comment>
<evidence type="ECO:0000256" key="1">
    <source>
        <dbReference type="ARBA" id="ARBA00004821"/>
    </source>
</evidence>
<dbReference type="PANTHER" id="PTHR10993">
    <property type="entry name" value="OCTANOYLTRANSFERASE"/>
    <property type="match status" value="1"/>
</dbReference>
<evidence type="ECO:0000313" key="11">
    <source>
        <dbReference type="EMBL" id="SLM96847.1"/>
    </source>
</evidence>
<dbReference type="InterPro" id="IPR004143">
    <property type="entry name" value="BPL_LPL_catalytic"/>
</dbReference>
<proteinExistence type="inferred from homology"/>
<evidence type="ECO:0000313" key="12">
    <source>
        <dbReference type="Proteomes" id="UP000196581"/>
    </source>
</evidence>
<dbReference type="AlphaFoldDB" id="A0A1X6XDZ1"/>
<dbReference type="NCBIfam" id="TIGR00214">
    <property type="entry name" value="lipB"/>
    <property type="match status" value="1"/>
</dbReference>
<dbReference type="EMBL" id="FWFF01000010">
    <property type="protein sequence ID" value="SLM96847.1"/>
    <property type="molecule type" value="Genomic_DNA"/>
</dbReference>
<accession>A0A1X6XDZ1</accession>
<dbReference type="Pfam" id="PF21948">
    <property type="entry name" value="LplA-B_cat"/>
    <property type="match status" value="1"/>
</dbReference>
<evidence type="ECO:0000256" key="4">
    <source>
        <dbReference type="ARBA" id="ARBA00024732"/>
    </source>
</evidence>
<keyword evidence="3 5" id="KW-0012">Acyltransferase</keyword>
<keyword evidence="2 5" id="KW-0808">Transferase</keyword>
<keyword evidence="5" id="KW-0963">Cytoplasm</keyword>
<dbReference type="Gene3D" id="3.30.930.10">
    <property type="entry name" value="Bira Bifunctional Protein, Domain 2"/>
    <property type="match status" value="1"/>
</dbReference>
<dbReference type="NCBIfam" id="NF010925">
    <property type="entry name" value="PRK14345.1"/>
    <property type="match status" value="1"/>
</dbReference>
<dbReference type="PANTHER" id="PTHR10993:SF7">
    <property type="entry name" value="LIPOYLTRANSFERASE 2, MITOCHONDRIAL-RELATED"/>
    <property type="match status" value="1"/>
</dbReference>
<evidence type="ECO:0000256" key="8">
    <source>
        <dbReference type="PIRSR" id="PIRSR016262-2"/>
    </source>
</evidence>
<dbReference type="CDD" id="cd16444">
    <property type="entry name" value="LipB"/>
    <property type="match status" value="1"/>
</dbReference>
<evidence type="ECO:0000256" key="9">
    <source>
        <dbReference type="PIRSR" id="PIRSR016262-3"/>
    </source>
</evidence>
<dbReference type="GO" id="GO:0009249">
    <property type="term" value="P:protein lipoylation"/>
    <property type="evidence" value="ECO:0007669"/>
    <property type="project" value="InterPro"/>
</dbReference>
<feature type="active site" description="Acyl-thioester intermediate" evidence="5 7">
    <location>
        <position position="175"/>
    </location>
</feature>
<evidence type="ECO:0000256" key="7">
    <source>
        <dbReference type="PIRSR" id="PIRSR016262-1"/>
    </source>
</evidence>
<dbReference type="SUPFAM" id="SSF55681">
    <property type="entry name" value="Class II aaRS and biotin synthetases"/>
    <property type="match status" value="1"/>
</dbReference>
<dbReference type="HAMAP" id="MF_00013">
    <property type="entry name" value="LipB"/>
    <property type="match status" value="1"/>
</dbReference>
<dbReference type="GO" id="GO:0033819">
    <property type="term" value="F:lipoyl(octanoyl) transferase activity"/>
    <property type="evidence" value="ECO:0007669"/>
    <property type="project" value="UniProtKB-EC"/>
</dbReference>
<feature type="site" description="Lowers pKa of active site Cys" evidence="5 9">
    <location>
        <position position="141"/>
    </location>
</feature>
<comment type="function">
    <text evidence="4 5 6">Catalyzes the transfer of endogenously produced octanoic acid from octanoyl-acyl-carrier-protein onto the lipoyl domains of lipoate-dependent enzymes. Lipoyl-ACP can also act as a substrate although octanoyl-ACP is likely to be the physiological substrate.</text>
</comment>
<evidence type="ECO:0000256" key="3">
    <source>
        <dbReference type="ARBA" id="ARBA00023315"/>
    </source>
</evidence>
<dbReference type="InterPro" id="IPR020605">
    <property type="entry name" value="Octanoyltransferase_CS"/>
</dbReference>
<reference evidence="12" key="1">
    <citation type="submission" date="2017-02" db="EMBL/GenBank/DDBJ databases">
        <authorList>
            <person name="Dridi B."/>
        </authorList>
    </citation>
    <scope>NUCLEOTIDE SEQUENCE [LARGE SCALE GENOMIC DNA]</scope>
    <source>
        <strain evidence="12">B Co 03.10</strain>
    </source>
</reference>
<dbReference type="PROSITE" id="PS51733">
    <property type="entry name" value="BPL_LPL_CATALYTIC"/>
    <property type="match status" value="1"/>
</dbReference>
<feature type="domain" description="BPL/LPL catalytic" evidence="10">
    <location>
        <begin position="34"/>
        <end position="212"/>
    </location>
</feature>
<evidence type="ECO:0000259" key="10">
    <source>
        <dbReference type="PROSITE" id="PS51733"/>
    </source>
</evidence>
<sequence>MAFTVERLGYHPQLVDYRDAWSLQTRYHDDVVRGERPSTLLLLEHDAVYTAGKRTEDHERPTDGTPVIDVDRGGKITWHGPGQLVAYAIYRLQDPKDVRLFVEQIEQAIIALMAEHGIAARTVEGRAGVWLAADDRGPERKIAAIGIRIHDGVTMHGLAVNCSNDSAGFDSIIPCGIADAGVTSMSQELGRTVTPEQIADRLAELLDDHITA</sequence>